<dbReference type="Gene3D" id="3.40.50.10470">
    <property type="entry name" value="Translation initiation factor eif-2b, domain 2"/>
    <property type="match status" value="1"/>
</dbReference>
<dbReference type="Pfam" id="PF00596">
    <property type="entry name" value="Aldolase_II"/>
    <property type="match status" value="1"/>
</dbReference>
<gene>
    <name evidence="11" type="ORF">FNL39_105292</name>
</gene>
<dbReference type="NCBIfam" id="NF004326">
    <property type="entry name" value="PRK05720.1"/>
    <property type="match status" value="1"/>
</dbReference>
<dbReference type="SUPFAM" id="SSF100950">
    <property type="entry name" value="NagB/RpiA/CoA transferase-like"/>
    <property type="match status" value="2"/>
</dbReference>
<keyword evidence="6" id="KW-0456">Lyase</keyword>
<keyword evidence="3" id="KW-0862">Zinc</keyword>
<keyword evidence="4" id="KW-0486">Methionine biosynthesis</keyword>
<keyword evidence="5" id="KW-0413">Isomerase</keyword>
<comment type="similarity">
    <text evidence="8">Belongs to the eIF-2B alpha/beta/delta subunits family.</text>
</comment>
<dbReference type="Gene3D" id="1.20.120.420">
    <property type="entry name" value="translation initiation factor eif-2b, domain 1"/>
    <property type="match status" value="2"/>
</dbReference>
<dbReference type="InterPro" id="IPR000649">
    <property type="entry name" value="IF-2B-related"/>
</dbReference>
<dbReference type="PANTHER" id="PTHR43475">
    <property type="entry name" value="METHYLTHIORIBOSE-1-PHOSPHATE ISOMERASE"/>
    <property type="match status" value="1"/>
</dbReference>
<dbReference type="PANTHER" id="PTHR43475:SF1">
    <property type="entry name" value="METHYLTHIORIBOSE-1-PHOSPHATE ISOMERASE"/>
    <property type="match status" value="1"/>
</dbReference>
<dbReference type="InterPro" id="IPR011559">
    <property type="entry name" value="Initiation_fac_2B_a/b/d"/>
</dbReference>
<evidence type="ECO:0000256" key="6">
    <source>
        <dbReference type="ARBA" id="ARBA00023239"/>
    </source>
</evidence>
<keyword evidence="12" id="KW-1185">Reference proteome</keyword>
<evidence type="ECO:0000313" key="11">
    <source>
        <dbReference type="EMBL" id="KAF0846381.1"/>
    </source>
</evidence>
<sequence>MDDSSLTWDDGALVTIDQRGLPHEVRELRLTTVDQVIDAITTLAIRGAPAIGIAGAFGVVIATRAHTRPFAPAVAQPDTSAPDESGSTNTASGVGTGAVGASDETGPTNTASTIGAGDTPGKNEPTNTPPSVEAGAVDAPGKTGSANARPSIRAAAVDAPDESGSTNTASTDAVTLDRHDELAVRAGEDNRLLGSTREVVDVAAVQADADRIAAARPTAVNLAWAVSRVRTRIAEGADAVLAETLDLLAEDARVNRAAATHAADLVQQLCGARSLRLLTHCNTGRLATSAVGTAIGALRVLHERGVVTDVIVDETRPLLQGARLTAWELAEAGIPHRLTIDSAAAWAMATGQVDAVLVGADRITANGDVANKIGTFGLALAARHHGIPFIVVAPESTRDTAMATGAQIVVEQRAAAEVTGFGGVEAAPAGTAVFNPAFDVTPADLVTAVVTENGVVYRNTDDFDENGRAADPRAASPATPTAAGAVNGTAGIALASVARQLYERGWMPGTAGNISVRSGDDALITASGLSKGELTEHDAVRVRIVDTTAYPGQNRKPSAETSIHTAVYRTRAAGAVVHVHSPFATALATTAQPGDTVRISGYELIKGFGLDDPSTVDVPVFANWPDVTRIGADIEYYLRENPGAAPILFITGHGITAWGDTLAQARDRAECLEALCELIARTGRTDATPFEIGPR</sequence>
<dbReference type="EMBL" id="VMSD01000005">
    <property type="protein sequence ID" value="KAF0846381.1"/>
    <property type="molecule type" value="Genomic_DNA"/>
</dbReference>
<reference evidence="11 12" key="1">
    <citation type="submission" date="2019-07" db="EMBL/GenBank/DDBJ databases">
        <title>Genomic Encyclopedia of Type Strains, Phase IV (KMG-IV): sequencing the most valuable type-strain genomes for metagenomic binning, comparative biology and taxonomic classification.</title>
        <authorList>
            <person name="Goeker M."/>
        </authorList>
    </citation>
    <scope>NUCLEOTIDE SEQUENCE [LARGE SCALE GENOMIC DNA]</scope>
    <source>
        <strain evidence="11 12">DSM 44831</strain>
    </source>
</reference>
<dbReference type="InterPro" id="IPR005251">
    <property type="entry name" value="IF-M1Pi"/>
</dbReference>
<feature type="compositionally biased region" description="Low complexity" evidence="9">
    <location>
        <begin position="472"/>
        <end position="482"/>
    </location>
</feature>
<dbReference type="EC" id="4.2.1.109" evidence="7"/>
<feature type="domain" description="Class II aldolase/adducin N-terminal" evidence="10">
    <location>
        <begin position="492"/>
        <end position="680"/>
    </location>
</feature>
<dbReference type="InterPro" id="IPR017714">
    <property type="entry name" value="MethylthioRu-1-P_deHdtase_MtnB"/>
</dbReference>
<dbReference type="RefSeq" id="WP_236573487.1">
    <property type="nucleotide sequence ID" value="NZ_VMSD01000005.1"/>
</dbReference>
<evidence type="ECO:0000256" key="3">
    <source>
        <dbReference type="ARBA" id="ARBA00022833"/>
    </source>
</evidence>
<name>A0ABQ6YKY4_9NOCA</name>
<dbReference type="Proteomes" id="UP000798951">
    <property type="component" value="Unassembled WGS sequence"/>
</dbReference>
<evidence type="ECO:0000256" key="9">
    <source>
        <dbReference type="SAM" id="MobiDB-lite"/>
    </source>
</evidence>
<evidence type="ECO:0000313" key="12">
    <source>
        <dbReference type="Proteomes" id="UP000798951"/>
    </source>
</evidence>
<accession>A0ABQ6YKY4</accession>
<dbReference type="Gene3D" id="3.40.225.10">
    <property type="entry name" value="Class II aldolase/adducin N-terminal domain"/>
    <property type="match status" value="1"/>
</dbReference>
<evidence type="ECO:0000256" key="7">
    <source>
        <dbReference type="NCBIfam" id="TIGR03328"/>
    </source>
</evidence>
<dbReference type="InterPro" id="IPR027363">
    <property type="entry name" value="M1Pi_N"/>
</dbReference>
<evidence type="ECO:0000256" key="1">
    <source>
        <dbReference type="ARBA" id="ARBA00022605"/>
    </source>
</evidence>
<keyword evidence="2" id="KW-0479">Metal-binding</keyword>
<evidence type="ECO:0000259" key="10">
    <source>
        <dbReference type="SMART" id="SM01007"/>
    </source>
</evidence>
<feature type="compositionally biased region" description="Basic and acidic residues" evidence="9">
    <location>
        <begin position="462"/>
        <end position="471"/>
    </location>
</feature>
<evidence type="ECO:0000256" key="8">
    <source>
        <dbReference type="RuleBase" id="RU003814"/>
    </source>
</evidence>
<evidence type="ECO:0000256" key="2">
    <source>
        <dbReference type="ARBA" id="ARBA00022723"/>
    </source>
</evidence>
<comment type="caution">
    <text evidence="11">The sequence shown here is derived from an EMBL/GenBank/DDBJ whole genome shotgun (WGS) entry which is preliminary data.</text>
</comment>
<evidence type="ECO:0000256" key="5">
    <source>
        <dbReference type="ARBA" id="ARBA00023235"/>
    </source>
</evidence>
<feature type="region of interest" description="Disordered" evidence="9">
    <location>
        <begin position="462"/>
        <end position="482"/>
    </location>
</feature>
<dbReference type="SUPFAM" id="SSF53639">
    <property type="entry name" value="AraD/HMP-PK domain-like"/>
    <property type="match status" value="1"/>
</dbReference>
<dbReference type="NCBIfam" id="TIGR03328">
    <property type="entry name" value="salvage_mtnB"/>
    <property type="match status" value="1"/>
</dbReference>
<dbReference type="InterPro" id="IPR037171">
    <property type="entry name" value="NagB/RpiA_transferase-like"/>
</dbReference>
<dbReference type="SMART" id="SM01007">
    <property type="entry name" value="Aldolase_II"/>
    <property type="match status" value="1"/>
</dbReference>
<dbReference type="InterPro" id="IPR036409">
    <property type="entry name" value="Aldolase_II/adducin_N_sf"/>
</dbReference>
<feature type="region of interest" description="Disordered" evidence="9">
    <location>
        <begin position="73"/>
        <end position="175"/>
    </location>
</feature>
<evidence type="ECO:0000256" key="4">
    <source>
        <dbReference type="ARBA" id="ARBA00023167"/>
    </source>
</evidence>
<dbReference type="NCBIfam" id="TIGR00524">
    <property type="entry name" value="eIF-2B_rel"/>
    <property type="match status" value="1"/>
</dbReference>
<feature type="compositionally biased region" description="Polar residues" evidence="9">
    <location>
        <begin position="163"/>
        <end position="173"/>
    </location>
</feature>
<dbReference type="InterPro" id="IPR042529">
    <property type="entry name" value="IF_2B-like_C"/>
</dbReference>
<dbReference type="InterPro" id="IPR001303">
    <property type="entry name" value="Aldolase_II/adducin_N"/>
</dbReference>
<organism evidence="11 12">
    <name type="scientific">Nocardia caishijiensis</name>
    <dbReference type="NCBI Taxonomy" id="184756"/>
    <lineage>
        <taxon>Bacteria</taxon>
        <taxon>Bacillati</taxon>
        <taxon>Actinomycetota</taxon>
        <taxon>Actinomycetes</taxon>
        <taxon>Mycobacteriales</taxon>
        <taxon>Nocardiaceae</taxon>
        <taxon>Nocardia</taxon>
    </lineage>
</organism>
<protein>
    <recommendedName>
        <fullName evidence="7">Methylthioribulose 1-phosphate dehydratase</fullName>
        <ecNumber evidence="7">4.2.1.109</ecNumber>
    </recommendedName>
</protein>
<proteinExistence type="inferred from homology"/>
<dbReference type="Pfam" id="PF01008">
    <property type="entry name" value="IF-2B"/>
    <property type="match status" value="1"/>
</dbReference>
<dbReference type="NCBIfam" id="TIGR00512">
    <property type="entry name" value="salvage_mtnA"/>
    <property type="match status" value="1"/>
</dbReference>
<keyword evidence="1" id="KW-0028">Amino-acid biosynthesis</keyword>